<dbReference type="Proteomes" id="UP000620133">
    <property type="component" value="Chromosome"/>
</dbReference>
<accession>A0A7U9TLY3</accession>
<organism evidence="1 2">
    <name type="scientific">Mariniplasma anaerobium</name>
    <dbReference type="NCBI Taxonomy" id="2735436"/>
    <lineage>
        <taxon>Bacteria</taxon>
        <taxon>Bacillati</taxon>
        <taxon>Mycoplasmatota</taxon>
        <taxon>Mollicutes</taxon>
        <taxon>Acholeplasmatales</taxon>
        <taxon>Acholeplasmataceae</taxon>
        <taxon>Mariniplasma</taxon>
    </lineage>
</organism>
<protein>
    <submittedName>
        <fullName evidence="1">Uncharacterized protein</fullName>
    </submittedName>
</protein>
<proteinExistence type="predicted"/>
<evidence type="ECO:0000313" key="2">
    <source>
        <dbReference type="Proteomes" id="UP000620133"/>
    </source>
</evidence>
<dbReference type="KEGG" id="manr:MPAN_004440"/>
<name>A0A7U9TLY3_9MOLU</name>
<evidence type="ECO:0000313" key="1">
    <source>
        <dbReference type="EMBL" id="BCR35551.1"/>
    </source>
</evidence>
<gene>
    <name evidence="1" type="ORF">MPAN_004440</name>
</gene>
<sequence>MDKHLVDKRVGLYNRFIKEDEQLNIDYVMEIYELIKMDEGVPWKYNLPFIRKCSKFIINEEKDNYQLVVELYELISNDKMIQLIDYNKEYDDFDMYAINNLKALQNIPESLDKAKEVYSFYIEHTSKNILKDAYFYSSYNYIKNYKSSEKFENVKDLFLELIKYKKDSYIMMIPIRLYFMNLSSLGLSFILSILKGKVNLYDLNRIIKYLRKYDSKFNDLQFIKLEEDNNEFNEKKRVNDFIIEYCMDHIDSIDNIFIGKLNRKLNSDFGFIIYNNTRVFTYLKKLRYKNNTNVLFAVYDSYDKTKSMDSKQGIIIKEIK</sequence>
<dbReference type="AlphaFoldDB" id="A0A7U9TLY3"/>
<dbReference type="EMBL" id="AP024412">
    <property type="protein sequence ID" value="BCR35551.1"/>
    <property type="molecule type" value="Genomic_DNA"/>
</dbReference>
<keyword evidence="2" id="KW-1185">Reference proteome</keyword>
<reference evidence="1" key="1">
    <citation type="submission" date="2021-01" db="EMBL/GenBank/DDBJ databases">
        <title>Draft genome sequence of Acholeplasmataceae bacterium strain Mahy22.</title>
        <authorList>
            <person name="Watanabe M."/>
            <person name="Kojima H."/>
            <person name="Fukui M."/>
        </authorList>
    </citation>
    <scope>NUCLEOTIDE SEQUENCE</scope>
    <source>
        <strain evidence="1">Mahy22</strain>
    </source>
</reference>
<dbReference type="RefSeq" id="WP_176239991.1">
    <property type="nucleotide sequence ID" value="NZ_AP024412.1"/>
</dbReference>